<organism evidence="1">
    <name type="scientific">Candidatus Kentrum sp. TC</name>
    <dbReference type="NCBI Taxonomy" id="2126339"/>
    <lineage>
        <taxon>Bacteria</taxon>
        <taxon>Pseudomonadati</taxon>
        <taxon>Pseudomonadota</taxon>
        <taxon>Gammaproteobacteria</taxon>
        <taxon>Candidatus Kentrum</taxon>
    </lineage>
</organism>
<proteinExistence type="predicted"/>
<evidence type="ECO:0000313" key="1">
    <source>
        <dbReference type="EMBL" id="VFK62411.1"/>
    </source>
</evidence>
<gene>
    <name evidence="1" type="ORF">BECKTC1821F_GA0114240_10741</name>
</gene>
<protein>
    <submittedName>
        <fullName evidence="1">Uncharacterized protein</fullName>
    </submittedName>
</protein>
<accession>A0A451A8R6</accession>
<reference evidence="1" key="1">
    <citation type="submission" date="2019-02" db="EMBL/GenBank/DDBJ databases">
        <authorList>
            <person name="Gruber-Vodicka R. H."/>
            <person name="Seah K. B. B."/>
        </authorList>
    </citation>
    <scope>NUCLEOTIDE SEQUENCE</scope>
    <source>
        <strain evidence="1">BECK_BZ126</strain>
    </source>
</reference>
<sequence>MVVEAIRQIGGRLLGLRDIQKARCAIGYALFPRTQNACAPGRGKNIFGFIGIRIADEIGPVLLDCPQFVRGGHRFQWNGDVQGGFPICGGVGLAGPMAKGQCARKSDIGHLPKPPVLSANIRHRDLRVTFEMGVIDGIQDIG</sequence>
<dbReference type="EMBL" id="CAADFW010000074">
    <property type="protein sequence ID" value="VFK62411.1"/>
    <property type="molecule type" value="Genomic_DNA"/>
</dbReference>
<name>A0A451A8R6_9GAMM</name>
<dbReference type="AlphaFoldDB" id="A0A451A8R6"/>